<accession>C8PGQ6</accession>
<dbReference type="EMBL" id="ACYG01000019">
    <property type="protein sequence ID" value="EEV18294.1"/>
    <property type="molecule type" value="Genomic_DNA"/>
</dbReference>
<protein>
    <submittedName>
        <fullName evidence="1">Uncharacterized protein</fullName>
    </submittedName>
</protein>
<dbReference type="Proteomes" id="UP000005709">
    <property type="component" value="Unassembled WGS sequence"/>
</dbReference>
<name>C8PGQ6_9BACT</name>
<keyword evidence="2" id="KW-1185">Reference proteome</keyword>
<comment type="caution">
    <text evidence="1">The sequence shown here is derived from an EMBL/GenBank/DDBJ whole genome shotgun (WGS) entry which is preliminary data.</text>
</comment>
<organism evidence="1 2">
    <name type="scientific">Campylobacter gracilis RM3268</name>
    <dbReference type="NCBI Taxonomy" id="553220"/>
    <lineage>
        <taxon>Bacteria</taxon>
        <taxon>Pseudomonadati</taxon>
        <taxon>Campylobacterota</taxon>
        <taxon>Epsilonproteobacteria</taxon>
        <taxon>Campylobacterales</taxon>
        <taxon>Campylobacteraceae</taxon>
        <taxon>Campylobacter</taxon>
    </lineage>
</organism>
<dbReference type="AlphaFoldDB" id="C8PGQ6"/>
<evidence type="ECO:0000313" key="2">
    <source>
        <dbReference type="Proteomes" id="UP000005709"/>
    </source>
</evidence>
<reference evidence="1 2" key="1">
    <citation type="submission" date="2009-07" db="EMBL/GenBank/DDBJ databases">
        <authorList>
            <person name="Madupu R."/>
            <person name="Sebastian Y."/>
            <person name="Durkin A.S."/>
            <person name="Torralba M."/>
            <person name="Methe B."/>
            <person name="Sutton G.G."/>
            <person name="Strausberg R.L."/>
            <person name="Nelson K.E."/>
        </authorList>
    </citation>
    <scope>NUCLEOTIDE SEQUENCE [LARGE SCALE GENOMIC DNA]</scope>
    <source>
        <strain evidence="1 2">RM3268</strain>
    </source>
</reference>
<evidence type="ECO:0000313" key="1">
    <source>
        <dbReference type="EMBL" id="EEV18294.1"/>
    </source>
</evidence>
<gene>
    <name evidence="1" type="ORF">CAMGR0001_1051</name>
</gene>
<proteinExistence type="predicted"/>
<sequence length="37" mass="4274">MRRGISSVNLIGEIPQSRILIDKIDRAEFRRCRISSS</sequence>